<keyword evidence="3" id="KW-0378">Hydrolase</keyword>
<reference evidence="7 8" key="1">
    <citation type="submission" date="2018-08" db="EMBL/GenBank/DDBJ databases">
        <title>Sequencing the genomes of 1000 actinobacteria strains.</title>
        <authorList>
            <person name="Klenk H.-P."/>
        </authorList>
    </citation>
    <scope>NUCLEOTIDE SEQUENCE [LARGE SCALE GENOMIC DNA]</scope>
    <source>
        <strain evidence="7 8">DSM 22967</strain>
    </source>
</reference>
<protein>
    <recommendedName>
        <fullName evidence="2">protein-tyrosine-phosphatase</fullName>
        <ecNumber evidence="2">3.1.3.48</ecNumber>
    </recommendedName>
</protein>
<name>A0A3D9UUR5_9MICO</name>
<gene>
    <name evidence="7" type="ORF">DFJ65_0712</name>
</gene>
<evidence type="ECO:0000256" key="1">
    <source>
        <dbReference type="ARBA" id="ARBA00011063"/>
    </source>
</evidence>
<dbReference type="CDD" id="cd16343">
    <property type="entry name" value="LMWPTP"/>
    <property type="match status" value="1"/>
</dbReference>
<dbReference type="Gene3D" id="3.40.50.2300">
    <property type="match status" value="1"/>
</dbReference>
<evidence type="ECO:0000256" key="5">
    <source>
        <dbReference type="PIRSR" id="PIRSR617867-1"/>
    </source>
</evidence>
<dbReference type="PRINTS" id="PR00719">
    <property type="entry name" value="LMWPTPASE"/>
</dbReference>
<comment type="similarity">
    <text evidence="1">Belongs to the low molecular weight phosphotyrosine protein phosphatase family.</text>
</comment>
<feature type="active site" description="Proton donor" evidence="5">
    <location>
        <position position="129"/>
    </location>
</feature>
<dbReference type="InterPro" id="IPR017867">
    <property type="entry name" value="Tyr_phospatase_low_mol_wt"/>
</dbReference>
<evidence type="ECO:0000256" key="4">
    <source>
        <dbReference type="ARBA" id="ARBA00022912"/>
    </source>
</evidence>
<dbReference type="InterPro" id="IPR023485">
    <property type="entry name" value="Ptyr_pPase"/>
</dbReference>
<keyword evidence="8" id="KW-1185">Reference proteome</keyword>
<dbReference type="InterPro" id="IPR036196">
    <property type="entry name" value="Ptyr_pPase_sf"/>
</dbReference>
<feature type="active site" evidence="5">
    <location>
        <position position="17"/>
    </location>
</feature>
<evidence type="ECO:0000256" key="3">
    <source>
        <dbReference type="ARBA" id="ARBA00022801"/>
    </source>
</evidence>
<dbReference type="SUPFAM" id="SSF52788">
    <property type="entry name" value="Phosphotyrosine protein phosphatases I"/>
    <property type="match status" value="1"/>
</dbReference>
<comment type="caution">
    <text evidence="7">The sequence shown here is derived from an EMBL/GenBank/DDBJ whole genome shotgun (WGS) entry which is preliminary data.</text>
</comment>
<dbReference type="EMBL" id="QTUA01000001">
    <property type="protein sequence ID" value="REF29744.1"/>
    <property type="molecule type" value="Genomic_DNA"/>
</dbReference>
<organism evidence="7 8">
    <name type="scientific">Calidifontibacter indicus</name>
    <dbReference type="NCBI Taxonomy" id="419650"/>
    <lineage>
        <taxon>Bacteria</taxon>
        <taxon>Bacillati</taxon>
        <taxon>Actinomycetota</taxon>
        <taxon>Actinomycetes</taxon>
        <taxon>Micrococcales</taxon>
        <taxon>Dermacoccaceae</taxon>
        <taxon>Calidifontibacter</taxon>
    </lineage>
</organism>
<dbReference type="PANTHER" id="PTHR11717:SF7">
    <property type="entry name" value="LOW MOLECULAR WEIGHT PHOSPHOTYROSINE PROTEIN PHOSPHATASE"/>
    <property type="match status" value="1"/>
</dbReference>
<evidence type="ECO:0000259" key="6">
    <source>
        <dbReference type="SMART" id="SM00226"/>
    </source>
</evidence>
<sequence length="165" mass="18331">MSKPYRVQFVCTGNICRSPMGEVILRDLLEREGLSDKVIVDSAGTGSWHVGEPADPRTVQALQRGGYDGRAHRAKQLTPPDLAERDVVLVADRGHLDEVERMAQHVEGAAEVRLMREFDPTADKDEVDDPYFGDDAGFDRCRDEVEAACRGLLAELPNLLSNRLQ</sequence>
<dbReference type="OrthoDB" id="9784339at2"/>
<dbReference type="SMART" id="SM00226">
    <property type="entry name" value="LMWPc"/>
    <property type="match status" value="1"/>
</dbReference>
<accession>A0A3D9UUR5</accession>
<dbReference type="Proteomes" id="UP000256253">
    <property type="component" value="Unassembled WGS sequence"/>
</dbReference>
<evidence type="ECO:0000256" key="2">
    <source>
        <dbReference type="ARBA" id="ARBA00013064"/>
    </source>
</evidence>
<feature type="active site" description="Nucleophile" evidence="5">
    <location>
        <position position="11"/>
    </location>
</feature>
<dbReference type="RefSeq" id="WP_115921835.1">
    <property type="nucleotide sequence ID" value="NZ_QTUA01000001.1"/>
</dbReference>
<evidence type="ECO:0000313" key="7">
    <source>
        <dbReference type="EMBL" id="REF29744.1"/>
    </source>
</evidence>
<evidence type="ECO:0000313" key="8">
    <source>
        <dbReference type="Proteomes" id="UP000256253"/>
    </source>
</evidence>
<dbReference type="EC" id="3.1.3.48" evidence="2"/>
<keyword evidence="4" id="KW-0904">Protein phosphatase</keyword>
<dbReference type="PANTHER" id="PTHR11717">
    <property type="entry name" value="LOW MOLECULAR WEIGHT PROTEIN TYROSINE PHOSPHATASE"/>
    <property type="match status" value="1"/>
</dbReference>
<dbReference type="Pfam" id="PF01451">
    <property type="entry name" value="LMWPc"/>
    <property type="match status" value="1"/>
</dbReference>
<dbReference type="AlphaFoldDB" id="A0A3D9UUR5"/>
<dbReference type="InterPro" id="IPR050438">
    <property type="entry name" value="LMW_PTPase"/>
</dbReference>
<proteinExistence type="inferred from homology"/>
<dbReference type="GO" id="GO:0004725">
    <property type="term" value="F:protein tyrosine phosphatase activity"/>
    <property type="evidence" value="ECO:0007669"/>
    <property type="project" value="UniProtKB-EC"/>
</dbReference>
<feature type="domain" description="Phosphotyrosine protein phosphatase I" evidence="6">
    <location>
        <begin position="5"/>
        <end position="155"/>
    </location>
</feature>